<dbReference type="InterPro" id="IPR027417">
    <property type="entry name" value="P-loop_NTPase"/>
</dbReference>
<dbReference type="RefSeq" id="WP_091549029.1">
    <property type="nucleotide sequence ID" value="NZ_FONY01000044.1"/>
</dbReference>
<dbReference type="SUPFAM" id="SSF52540">
    <property type="entry name" value="P-loop containing nucleoside triphosphate hydrolases"/>
    <property type="match status" value="1"/>
</dbReference>
<dbReference type="OrthoDB" id="9809379at2"/>
<accession>A0A1I2JDX6</accession>
<proteinExistence type="predicted"/>
<dbReference type="GO" id="GO:0005524">
    <property type="term" value="F:ATP binding"/>
    <property type="evidence" value="ECO:0007669"/>
    <property type="project" value="InterPro"/>
</dbReference>
<dbReference type="GO" id="GO:0016887">
    <property type="term" value="F:ATP hydrolysis activity"/>
    <property type="evidence" value="ECO:0007669"/>
    <property type="project" value="InterPro"/>
</dbReference>
<dbReference type="InterPro" id="IPR050747">
    <property type="entry name" value="Mitochondrial_chaperone_BCS1"/>
</dbReference>
<dbReference type="EMBL" id="FONY01000044">
    <property type="protein sequence ID" value="SFF50871.1"/>
    <property type="molecule type" value="Genomic_DNA"/>
</dbReference>
<feature type="domain" description="ATPase AAA-type core" evidence="1">
    <location>
        <begin position="196"/>
        <end position="315"/>
    </location>
</feature>
<evidence type="ECO:0000313" key="3">
    <source>
        <dbReference type="Proteomes" id="UP000199513"/>
    </source>
</evidence>
<organism evidence="2 3">
    <name type="scientific">Thermoflexibacter ruber</name>
    <dbReference type="NCBI Taxonomy" id="1003"/>
    <lineage>
        <taxon>Bacteria</taxon>
        <taxon>Pseudomonadati</taxon>
        <taxon>Bacteroidota</taxon>
        <taxon>Cytophagia</taxon>
        <taxon>Cytophagales</taxon>
        <taxon>Thermoflexibacteraceae</taxon>
        <taxon>Thermoflexibacter</taxon>
    </lineage>
</organism>
<dbReference type="Proteomes" id="UP000199513">
    <property type="component" value="Unassembled WGS sequence"/>
</dbReference>
<dbReference type="InterPro" id="IPR003959">
    <property type="entry name" value="ATPase_AAA_core"/>
</dbReference>
<dbReference type="AlphaFoldDB" id="A0A1I2JDX6"/>
<dbReference type="Gene3D" id="3.40.50.300">
    <property type="entry name" value="P-loop containing nucleotide triphosphate hydrolases"/>
    <property type="match status" value="1"/>
</dbReference>
<gene>
    <name evidence="2" type="ORF">SAMN04488541_104410</name>
</gene>
<keyword evidence="3" id="KW-1185">Reference proteome</keyword>
<reference evidence="2 3" key="1">
    <citation type="submission" date="2016-10" db="EMBL/GenBank/DDBJ databases">
        <authorList>
            <person name="de Groot N.N."/>
        </authorList>
    </citation>
    <scope>NUCLEOTIDE SEQUENCE [LARGE SCALE GENOMIC DNA]</scope>
    <source>
        <strain>GEY</strain>
        <strain evidence="3">DSM 9560</strain>
    </source>
</reference>
<protein>
    <submittedName>
        <fullName evidence="2">ATPase family associated with various cellular activities (AAA)</fullName>
    </submittedName>
</protein>
<evidence type="ECO:0000313" key="2">
    <source>
        <dbReference type="EMBL" id="SFF50871.1"/>
    </source>
</evidence>
<dbReference type="STRING" id="1003.SAMN04488541_104410"/>
<dbReference type="Pfam" id="PF00004">
    <property type="entry name" value="AAA"/>
    <property type="match status" value="1"/>
</dbReference>
<dbReference type="PANTHER" id="PTHR23070">
    <property type="entry name" value="BCS1 AAA-TYPE ATPASE"/>
    <property type="match status" value="1"/>
</dbReference>
<sequence length="367" mass="42336">MKNHILKKIHPNVAVQYHLQDIIDYNSQLNPGQLFISTNEFLPNILSFAEDIDGEKLLATLKETYQLSHEQIWTYRRYSKEEDKRHLRSFLVTIHPNLLVYFGYDDNADTTKVLYDDRVNEEDLQKITRVIKDCSEIPKAESKIFLLYESHGYLALRDFEVRKSNIDLAMNYNDDFLPIHEVILKRLQTQDDKGLVLLHGLPGTGKTSYIRYLTSLINKKMIYIPPEFAPKIASPDFLPLLISNSNSILIIEDAENIIEDRGSSRSAAISNLLNITDGLLSDCLNIQILCTFNTHITRIDKALMRKGRLIAIYEFKELQKDKAKKLADSLGYNSEIEKDTLLTEIYNQNEVHIQPITNSRKKIGFTS</sequence>
<name>A0A1I2JDX6_9BACT</name>
<evidence type="ECO:0000259" key="1">
    <source>
        <dbReference type="Pfam" id="PF00004"/>
    </source>
</evidence>